<reference evidence="3" key="1">
    <citation type="submission" date="2016-11" db="EMBL/GenBank/DDBJ databases">
        <authorList>
            <person name="Varghese N."/>
            <person name="Submissions S."/>
        </authorList>
    </citation>
    <scope>NUCLEOTIDE SEQUENCE [LARGE SCALE GENOMIC DNA]</scope>
    <source>
        <strain evidence="3">DSM 29326</strain>
    </source>
</reference>
<sequence>MTDTVPLPIVRYLTAATPEAVADAFAADGEATDEGRTQRGRDAIIAWREGVAAVPYTQELLSATTQGDRTVISTRITGDFKGSPAHLDLTFDLAGDRIGRLTIF</sequence>
<dbReference type="Pfam" id="PF12680">
    <property type="entry name" value="SnoaL_2"/>
    <property type="match status" value="1"/>
</dbReference>
<dbReference type="OrthoDB" id="8684708at2"/>
<organism evidence="2 3">
    <name type="scientific">Loktanella atrilutea</name>
    <dbReference type="NCBI Taxonomy" id="366533"/>
    <lineage>
        <taxon>Bacteria</taxon>
        <taxon>Pseudomonadati</taxon>
        <taxon>Pseudomonadota</taxon>
        <taxon>Alphaproteobacteria</taxon>
        <taxon>Rhodobacterales</taxon>
        <taxon>Roseobacteraceae</taxon>
        <taxon>Loktanella</taxon>
    </lineage>
</organism>
<keyword evidence="3" id="KW-1185">Reference proteome</keyword>
<evidence type="ECO:0000259" key="1">
    <source>
        <dbReference type="Pfam" id="PF12680"/>
    </source>
</evidence>
<dbReference type="InterPro" id="IPR037401">
    <property type="entry name" value="SnoaL-like"/>
</dbReference>
<evidence type="ECO:0000313" key="3">
    <source>
        <dbReference type="Proteomes" id="UP000183987"/>
    </source>
</evidence>
<name>A0A1M5B5F0_LOKAT</name>
<dbReference type="STRING" id="366533.SAMN05444339_105239"/>
<dbReference type="SUPFAM" id="SSF54427">
    <property type="entry name" value="NTF2-like"/>
    <property type="match status" value="1"/>
</dbReference>
<dbReference type="Gene3D" id="3.10.450.50">
    <property type="match status" value="1"/>
</dbReference>
<proteinExistence type="predicted"/>
<evidence type="ECO:0000313" key="2">
    <source>
        <dbReference type="EMBL" id="SHF37527.1"/>
    </source>
</evidence>
<gene>
    <name evidence="2" type="ORF">SAMN05444339_105239</name>
</gene>
<dbReference type="RefSeq" id="WP_072857568.1">
    <property type="nucleotide sequence ID" value="NZ_FQUE01000005.1"/>
</dbReference>
<dbReference type="InterPro" id="IPR032710">
    <property type="entry name" value="NTF2-like_dom_sf"/>
</dbReference>
<feature type="domain" description="SnoaL-like" evidence="1">
    <location>
        <begin position="13"/>
        <end position="87"/>
    </location>
</feature>
<dbReference type="EMBL" id="FQUE01000005">
    <property type="protein sequence ID" value="SHF37527.1"/>
    <property type="molecule type" value="Genomic_DNA"/>
</dbReference>
<protein>
    <submittedName>
        <fullName evidence="2">SnoaL-like domain-containing protein</fullName>
    </submittedName>
</protein>
<dbReference type="Proteomes" id="UP000183987">
    <property type="component" value="Unassembled WGS sequence"/>
</dbReference>
<accession>A0A1M5B5F0</accession>
<dbReference type="AlphaFoldDB" id="A0A1M5B5F0"/>